<organism evidence="6 7">
    <name type="scientific">Cyclospora cayetanensis</name>
    <dbReference type="NCBI Taxonomy" id="88456"/>
    <lineage>
        <taxon>Eukaryota</taxon>
        <taxon>Sar</taxon>
        <taxon>Alveolata</taxon>
        <taxon>Apicomplexa</taxon>
        <taxon>Conoidasida</taxon>
        <taxon>Coccidia</taxon>
        <taxon>Eucoccidiorida</taxon>
        <taxon>Eimeriorina</taxon>
        <taxon>Eimeriidae</taxon>
        <taxon>Cyclospora</taxon>
    </lineage>
</organism>
<feature type="region of interest" description="Disordered" evidence="4">
    <location>
        <begin position="686"/>
        <end position="717"/>
    </location>
</feature>
<dbReference type="PANTHER" id="PTHR11361">
    <property type="entry name" value="DNA MISMATCH REPAIR PROTEIN MUTS FAMILY MEMBER"/>
    <property type="match status" value="1"/>
</dbReference>
<evidence type="ECO:0000313" key="6">
    <source>
        <dbReference type="EMBL" id="OEH74868.1"/>
    </source>
</evidence>
<dbReference type="GO" id="GO:0140664">
    <property type="term" value="F:ATP-dependent DNA damage sensor activity"/>
    <property type="evidence" value="ECO:0007669"/>
    <property type="project" value="InterPro"/>
</dbReference>
<feature type="region of interest" description="Disordered" evidence="4">
    <location>
        <begin position="171"/>
        <end position="233"/>
    </location>
</feature>
<dbReference type="VEuPathDB" id="ToxoDB:LOC34618243"/>
<feature type="compositionally biased region" description="Low complexity" evidence="4">
    <location>
        <begin position="198"/>
        <end position="213"/>
    </location>
</feature>
<feature type="compositionally biased region" description="Basic residues" evidence="4">
    <location>
        <begin position="596"/>
        <end position="609"/>
    </location>
</feature>
<dbReference type="InterPro" id="IPR000432">
    <property type="entry name" value="DNA_mismatch_repair_MutS_C"/>
</dbReference>
<dbReference type="GO" id="GO:0006298">
    <property type="term" value="P:mismatch repair"/>
    <property type="evidence" value="ECO:0007669"/>
    <property type="project" value="InterPro"/>
</dbReference>
<dbReference type="InterPro" id="IPR045076">
    <property type="entry name" value="MutS"/>
</dbReference>
<evidence type="ECO:0000256" key="3">
    <source>
        <dbReference type="ARBA" id="ARBA00023125"/>
    </source>
</evidence>
<evidence type="ECO:0000256" key="4">
    <source>
        <dbReference type="SAM" id="MobiDB-lite"/>
    </source>
</evidence>
<feature type="compositionally biased region" description="Polar residues" evidence="4">
    <location>
        <begin position="493"/>
        <end position="512"/>
    </location>
</feature>
<keyword evidence="7" id="KW-1185">Reference proteome</keyword>
<protein>
    <submittedName>
        <fullName evidence="6">MUTS domain-containing protein</fullName>
    </submittedName>
</protein>
<proteinExistence type="predicted"/>
<dbReference type="GO" id="GO:0005524">
    <property type="term" value="F:ATP binding"/>
    <property type="evidence" value="ECO:0007669"/>
    <property type="project" value="UniProtKB-KW"/>
</dbReference>
<feature type="domain" description="DNA mismatch repair proteins mutS family" evidence="5">
    <location>
        <begin position="378"/>
        <end position="681"/>
    </location>
</feature>
<dbReference type="GO" id="GO:0030983">
    <property type="term" value="F:mismatched DNA binding"/>
    <property type="evidence" value="ECO:0007669"/>
    <property type="project" value="InterPro"/>
</dbReference>
<dbReference type="SUPFAM" id="SSF52540">
    <property type="entry name" value="P-loop containing nucleoside triphosphate hydrolases"/>
    <property type="match status" value="1"/>
</dbReference>
<keyword evidence="3" id="KW-0238">DNA-binding</keyword>
<sequence length="945" mass="101225">MQQQEQLLMPSGKIPHIGKVAQLISTRKANRVLFAELLGLLHPAAYCLEAYPQQLLQPLFLLLQHQTQQRIEQDTLRREVKEAAQRISRESFRCHVQPELVAAPLIRVALAADDLLVAVLRDFAGVSLPSLPPLAGVLTGRVTAQEVLQEAVQSSLQGSNSETFLDPTEHAAVKAAPKEAPEEAPTASPLELKGISVAKAGAAKGKTGRTPKAASKEAVELTVPSNAPEAPKDRNRRVLTGCWSTPAVMAAVRQYTASCAAATAEVRKQIESLSASLQPLLPAIIQAAHLTSILQAAGHHAAFACSNGWNLPELRNDGGMALQVRDLTPYYLPRSNLSSTGSSSSSNASLATDSVDTQSALEPLHASRGASSVSFDLNGLFLLTGENMAGKSTLCRSTLALTLLANAGLFCPCGSGTKVPRYSAFLSSSCIAHDSPLENKSFFVFESQQLKAVLQQTLDSTSPHGNPAGAVGCPKEELSETHAEGENKATAERGSSTTANTHGVTPSNSKTAEQGEARKSIGEAGRFARSFLILDEPCKGTAPNCGAALLGSVLESLADVRAQGIISTHLHQQLSALPLSLPPAAVSFKQMKICRRQKASGKTEHKKRPLKQEEDAAPKNAAEEHDAAWLDNTSDCDLFANEDEWDYELADGICSDSNALHAAEKAGIPQTVLQRAKALRRYFHPDAEHTEEQAARQRLAQRPGERSKRGKQQASSSAAAVAVDAASGVWGDASAAPQGSLSPVVHERATSALHVQRKLESLRELLIDVYSNNCRSSSMSPQVLLLPPFPQQLDPPPAWASSACVYVLVALERTTAALIGECHAQHIGADAARRLDSVSSQQAALARFEQFETPGEIAARAREGPPKTPTTPPLFGSYRVYVGESERVCERLKRHRAASQWSSALALVLRTPGKSEARKIETETIRRLIGDSEIRLMSIKDGNRR</sequence>
<feature type="region of interest" description="Disordered" evidence="4">
    <location>
        <begin position="596"/>
        <end position="627"/>
    </location>
</feature>
<gene>
    <name evidence="6" type="ORF">cyc_01187</name>
</gene>
<dbReference type="GO" id="GO:0005739">
    <property type="term" value="C:mitochondrion"/>
    <property type="evidence" value="ECO:0007669"/>
    <property type="project" value="TreeGrafter"/>
</dbReference>
<dbReference type="VEuPathDB" id="ToxoDB:cyc_01187"/>
<feature type="region of interest" description="Disordered" evidence="4">
    <location>
        <begin position="457"/>
        <end position="519"/>
    </location>
</feature>
<evidence type="ECO:0000256" key="1">
    <source>
        <dbReference type="ARBA" id="ARBA00022741"/>
    </source>
</evidence>
<dbReference type="GO" id="GO:0005634">
    <property type="term" value="C:nucleus"/>
    <property type="evidence" value="ECO:0007669"/>
    <property type="project" value="TreeGrafter"/>
</dbReference>
<evidence type="ECO:0000259" key="5">
    <source>
        <dbReference type="SMART" id="SM00534"/>
    </source>
</evidence>
<dbReference type="Proteomes" id="UP000095192">
    <property type="component" value="Unassembled WGS sequence"/>
</dbReference>
<dbReference type="Gene3D" id="3.40.50.300">
    <property type="entry name" value="P-loop containing nucleotide triphosphate hydrolases"/>
    <property type="match status" value="1"/>
</dbReference>
<feature type="compositionally biased region" description="Basic and acidic residues" evidence="4">
    <location>
        <begin position="610"/>
        <end position="627"/>
    </location>
</feature>
<dbReference type="SMART" id="SM00534">
    <property type="entry name" value="MUTSac"/>
    <property type="match status" value="1"/>
</dbReference>
<accession>A0A1D3CUK3</accession>
<evidence type="ECO:0000313" key="7">
    <source>
        <dbReference type="Proteomes" id="UP000095192"/>
    </source>
</evidence>
<dbReference type="Pfam" id="PF00488">
    <property type="entry name" value="MutS_V"/>
    <property type="match status" value="1"/>
</dbReference>
<feature type="compositionally biased region" description="Basic and acidic residues" evidence="4">
    <location>
        <begin position="686"/>
        <end position="695"/>
    </location>
</feature>
<dbReference type="AlphaFoldDB" id="A0A1D3CUK3"/>
<reference evidence="6 7" key="1">
    <citation type="journal article" date="2016" name="BMC Genomics">
        <title>Comparative genomics reveals Cyclospora cayetanensis possesses coccidia-like metabolism and invasion components but unique surface antigens.</title>
        <authorList>
            <person name="Liu S."/>
            <person name="Wang L."/>
            <person name="Zheng H."/>
            <person name="Xu Z."/>
            <person name="Roellig D.M."/>
            <person name="Li N."/>
            <person name="Frace M.A."/>
            <person name="Tang K."/>
            <person name="Arrowood M.J."/>
            <person name="Moss D.M."/>
            <person name="Zhang L."/>
            <person name="Feng Y."/>
            <person name="Xiao L."/>
        </authorList>
    </citation>
    <scope>NUCLEOTIDE SEQUENCE [LARGE SCALE GENOMIC DNA]</scope>
    <source>
        <strain evidence="6 7">CHN_HEN01</strain>
    </source>
</reference>
<dbReference type="InParanoid" id="A0A1D3CUK3"/>
<comment type="caution">
    <text evidence="6">The sequence shown here is derived from an EMBL/GenBank/DDBJ whole genome shotgun (WGS) entry which is preliminary data.</text>
</comment>
<name>A0A1D3CUK3_9EIME</name>
<dbReference type="InterPro" id="IPR027417">
    <property type="entry name" value="P-loop_NTPase"/>
</dbReference>
<feature type="compositionally biased region" description="Basic and acidic residues" evidence="4">
    <location>
        <begin position="171"/>
        <end position="181"/>
    </location>
</feature>
<dbReference type="EMBL" id="JROU02001899">
    <property type="protein sequence ID" value="OEH74868.1"/>
    <property type="molecule type" value="Genomic_DNA"/>
</dbReference>
<keyword evidence="2" id="KW-0067">ATP-binding</keyword>
<dbReference type="PANTHER" id="PTHR11361:SF82">
    <property type="entry name" value="DNA MISMATCH REPAIR PROTEIN MSH1, MITOCHONDRIAL"/>
    <property type="match status" value="1"/>
</dbReference>
<evidence type="ECO:0000256" key="2">
    <source>
        <dbReference type="ARBA" id="ARBA00022840"/>
    </source>
</evidence>
<feature type="compositionally biased region" description="Basic and acidic residues" evidence="4">
    <location>
        <begin position="474"/>
        <end position="491"/>
    </location>
</feature>
<dbReference type="GO" id="GO:0043504">
    <property type="term" value="P:mitochondrial DNA repair"/>
    <property type="evidence" value="ECO:0007669"/>
    <property type="project" value="TreeGrafter"/>
</dbReference>
<keyword evidence="1" id="KW-0547">Nucleotide-binding</keyword>